<name>A0A3P6UZA4_DIBLA</name>
<evidence type="ECO:0000313" key="2">
    <source>
        <dbReference type="Proteomes" id="UP000281553"/>
    </source>
</evidence>
<dbReference type="Proteomes" id="UP000281553">
    <property type="component" value="Unassembled WGS sequence"/>
</dbReference>
<gene>
    <name evidence="1" type="ORF">DILT_LOCUS3475</name>
</gene>
<organism evidence="1 2">
    <name type="scientific">Dibothriocephalus latus</name>
    <name type="common">Fish tapeworm</name>
    <name type="synonym">Diphyllobothrium latum</name>
    <dbReference type="NCBI Taxonomy" id="60516"/>
    <lineage>
        <taxon>Eukaryota</taxon>
        <taxon>Metazoa</taxon>
        <taxon>Spiralia</taxon>
        <taxon>Lophotrochozoa</taxon>
        <taxon>Platyhelminthes</taxon>
        <taxon>Cestoda</taxon>
        <taxon>Eucestoda</taxon>
        <taxon>Diphyllobothriidea</taxon>
        <taxon>Diphyllobothriidae</taxon>
        <taxon>Dibothriocephalus</taxon>
    </lineage>
</organism>
<proteinExistence type="predicted"/>
<sequence length="625" mass="70215">MAGYRRTRDESKTFSMEETTILLKCAMALEIDMCGENSRFRVNKESSTASLREENKGCNFPIFFHIEHNIPSEYGPMFADVIVMSRELVKVGLDFKEVNSFSSEADAEYRERTLEKFEKWQKLVDAKADEPDCEILSANLRTESTETNPSSEYSGGALRCNFTFADELTGQIKLRKMRYGKHKINHGKYISSVSCVSGSLVFYAPQQRVFCHSLGQQRSVPLAAVSRVAKSRIPGRRRRLQQQSATFGGGNILKGQYFQLQLIQVLLTGGSQPEINFPDILRSRPLEFELGYEEYGSAPKNNGCLFGQDVADAEFGMFTSAATSAKMNMTKKKKPKHQRKALVHLDSVLKACGQPVFLTVPLMTSHGRLHCMQRFAVSEYAGISKKDVNAASEPDVLLSMRLQYRHLRPNPVTTKGGNISRIIVIIPGKCLGRNSGSCCENPTQYAINTAIRIIKEVNNENGSLDVSNSLEDVSAEHRSPPRTPKVTGFILCDTSGRHVLFTETAESRLARKLTFIFCELASQYTRNCVKQAPRILYNTTLKFTSHLYTKLHELCLRAPLHKFVQQGLLYIRDLVPEPAFQALTRLYALSEHCFSFSLALRLDLIPDPAGIQAICQNFCLWTTDS</sequence>
<dbReference type="PANTHER" id="PTHR33667:SF7">
    <property type="entry name" value="RIKEN CDNA 1810020O05 GENE"/>
    <property type="match status" value="1"/>
</dbReference>
<dbReference type="EMBL" id="UYRU01043721">
    <property type="protein sequence ID" value="VDK83554.1"/>
    <property type="molecule type" value="Genomic_DNA"/>
</dbReference>
<protein>
    <submittedName>
        <fullName evidence="1">Uncharacterized protein</fullName>
    </submittedName>
</protein>
<keyword evidence="2" id="KW-1185">Reference proteome</keyword>
<dbReference type="OrthoDB" id="188352at2759"/>
<dbReference type="PANTHER" id="PTHR33667">
    <property type="entry name" value="SI:DKEY-57N24.6"/>
    <property type="match status" value="1"/>
</dbReference>
<evidence type="ECO:0000313" key="1">
    <source>
        <dbReference type="EMBL" id="VDK83554.1"/>
    </source>
</evidence>
<accession>A0A3P6UZA4</accession>
<dbReference type="AlphaFoldDB" id="A0A3P6UZA4"/>
<reference evidence="1 2" key="1">
    <citation type="submission" date="2018-11" db="EMBL/GenBank/DDBJ databases">
        <authorList>
            <consortium name="Pathogen Informatics"/>
        </authorList>
    </citation>
    <scope>NUCLEOTIDE SEQUENCE [LARGE SCALE GENOMIC DNA]</scope>
</reference>